<keyword evidence="2" id="KW-1003">Cell membrane</keyword>
<accession>A0A9R0B9D1</accession>
<dbReference type="PROSITE" id="PS50262">
    <property type="entry name" value="G_PROTEIN_RECEP_F1_2"/>
    <property type="match status" value="1"/>
</dbReference>
<keyword evidence="7" id="KW-0297">G-protein coupled receptor</keyword>
<keyword evidence="4 13" id="KW-0812">Transmembrane</keyword>
<dbReference type="SUPFAM" id="SSF81321">
    <property type="entry name" value="Family A G protein-coupled receptor-like"/>
    <property type="match status" value="1"/>
</dbReference>
<evidence type="ECO:0000256" key="3">
    <source>
        <dbReference type="ARBA" id="ARBA00022606"/>
    </source>
</evidence>
<dbReference type="PANTHER" id="PTHR26450:SF87">
    <property type="entry name" value="OLFACTORY RECEPTOR 51F2"/>
    <property type="match status" value="1"/>
</dbReference>
<keyword evidence="11" id="KW-0325">Glycoprotein</keyword>
<evidence type="ECO:0000256" key="7">
    <source>
        <dbReference type="ARBA" id="ARBA00023040"/>
    </source>
</evidence>
<evidence type="ECO:0000256" key="5">
    <source>
        <dbReference type="ARBA" id="ARBA00022725"/>
    </source>
</evidence>
<evidence type="ECO:0000256" key="13">
    <source>
        <dbReference type="SAM" id="Phobius"/>
    </source>
</evidence>
<keyword evidence="9" id="KW-1015">Disulfide bond</keyword>
<proteinExistence type="predicted"/>
<keyword evidence="3" id="KW-0716">Sensory transduction</keyword>
<dbReference type="InterPro" id="IPR050402">
    <property type="entry name" value="OR51/52/56-like"/>
</dbReference>
<dbReference type="GeneID" id="109084108"/>
<keyword evidence="8 13" id="KW-0472">Membrane</keyword>
<evidence type="ECO:0000256" key="11">
    <source>
        <dbReference type="ARBA" id="ARBA00023180"/>
    </source>
</evidence>
<evidence type="ECO:0000256" key="1">
    <source>
        <dbReference type="ARBA" id="ARBA00004651"/>
    </source>
</evidence>
<keyword evidence="5" id="KW-0552">Olfaction</keyword>
<evidence type="ECO:0000256" key="10">
    <source>
        <dbReference type="ARBA" id="ARBA00023170"/>
    </source>
</evidence>
<evidence type="ECO:0000256" key="9">
    <source>
        <dbReference type="ARBA" id="ARBA00023157"/>
    </source>
</evidence>
<dbReference type="FunFam" id="1.20.1070.10:FF:000024">
    <property type="entry name" value="Olfactory receptor"/>
    <property type="match status" value="1"/>
</dbReference>
<sequence length="422" mass="47778">MDVTPVDARLSLGVVGSVCWSSRAAAAIELGARGGVWRRRSDSGPGRLARELKHPQYRPRLLNEKRRVCHIMAKGANRMLINRQWTGLGENTNHKAAMSSVSESFSENNSIVHPEYFFITGLSGIPYSTYYYIFLFFLYIIAVIGNSVVLFIIAVDQNLHSPKYFGMFYLALADFGETNALIPNIMKIFVFDSQYISFNACLANMFFVHFFSTMQSVTLVVLAYDRFIAICFPLRYHAIVNNTVMSLVFLVLWTFNGCLVALVVSLIKRLSFCKTNMIPSYYCDHGPVFRLACNDVSINVFMAKLCTALYFVAPFLIIVLSYLGIFLSLSKITTWEGRFKALKTCVYHLLLVGSFFLPIICIYMVAFVIYLTPNARIISTSLAYSVPPMLNPIIYVLNTAEIKELIRKYLKKRSTQIESVSN</sequence>
<dbReference type="Proteomes" id="UP001155660">
    <property type="component" value="Chromosome A15"/>
</dbReference>
<keyword evidence="6 13" id="KW-1133">Transmembrane helix</keyword>
<dbReference type="Pfam" id="PF13853">
    <property type="entry name" value="7tm_4"/>
    <property type="match status" value="1"/>
</dbReference>
<evidence type="ECO:0000256" key="12">
    <source>
        <dbReference type="ARBA" id="ARBA00023224"/>
    </source>
</evidence>
<feature type="transmembrane region" description="Helical" evidence="13">
    <location>
        <begin position="244"/>
        <end position="267"/>
    </location>
</feature>
<keyword evidence="12" id="KW-0807">Transducer</keyword>
<dbReference type="GO" id="GO:0004984">
    <property type="term" value="F:olfactory receptor activity"/>
    <property type="evidence" value="ECO:0007669"/>
    <property type="project" value="InterPro"/>
</dbReference>
<gene>
    <name evidence="15" type="primary">LOC109084108</name>
</gene>
<comment type="subcellular location">
    <subcellularLocation>
        <location evidence="1">Cell membrane</location>
        <topology evidence="1">Multi-pass membrane protein</topology>
    </subcellularLocation>
</comment>
<evidence type="ECO:0000313" key="15">
    <source>
        <dbReference type="RefSeq" id="XP_042627294.1"/>
    </source>
</evidence>
<dbReference type="InterPro" id="IPR000725">
    <property type="entry name" value="Olfact_rcpt"/>
</dbReference>
<dbReference type="KEGG" id="ccar:109084108"/>
<feature type="transmembrane region" description="Helical" evidence="13">
    <location>
        <begin position="202"/>
        <end position="224"/>
    </location>
</feature>
<keyword evidence="10" id="KW-0675">Receptor</keyword>
<evidence type="ECO:0000259" key="14">
    <source>
        <dbReference type="PROSITE" id="PS50262"/>
    </source>
</evidence>
<feature type="domain" description="G-protein coupled receptors family 1 profile" evidence="14">
    <location>
        <begin position="145"/>
        <end position="395"/>
    </location>
</feature>
<dbReference type="InterPro" id="IPR017452">
    <property type="entry name" value="GPCR_Rhodpsn_7TM"/>
</dbReference>
<dbReference type="OrthoDB" id="9444602at2759"/>
<evidence type="ECO:0000256" key="8">
    <source>
        <dbReference type="ARBA" id="ARBA00023136"/>
    </source>
</evidence>
<feature type="transmembrane region" description="Helical" evidence="13">
    <location>
        <begin position="349"/>
        <end position="371"/>
    </location>
</feature>
<organism evidence="15">
    <name type="scientific">Cyprinus carpio</name>
    <name type="common">Common carp</name>
    <dbReference type="NCBI Taxonomy" id="7962"/>
    <lineage>
        <taxon>Eukaryota</taxon>
        <taxon>Metazoa</taxon>
        <taxon>Chordata</taxon>
        <taxon>Craniata</taxon>
        <taxon>Vertebrata</taxon>
        <taxon>Euteleostomi</taxon>
        <taxon>Actinopterygii</taxon>
        <taxon>Neopterygii</taxon>
        <taxon>Teleostei</taxon>
        <taxon>Ostariophysi</taxon>
        <taxon>Cypriniformes</taxon>
        <taxon>Cyprinidae</taxon>
        <taxon>Cyprininae</taxon>
        <taxon>Cyprinus</taxon>
    </lineage>
</organism>
<dbReference type="PANTHER" id="PTHR26450">
    <property type="entry name" value="OLFACTORY RECEPTOR 56B1-RELATED"/>
    <property type="match status" value="1"/>
</dbReference>
<evidence type="ECO:0000256" key="2">
    <source>
        <dbReference type="ARBA" id="ARBA00022475"/>
    </source>
</evidence>
<reference evidence="15" key="1">
    <citation type="submission" date="2025-08" db="UniProtKB">
        <authorList>
            <consortium name="RefSeq"/>
        </authorList>
    </citation>
    <scope>IDENTIFICATION</scope>
    <source>
        <tissue evidence="15">Muscle</tissue>
    </source>
</reference>
<dbReference type="GO" id="GO:0004930">
    <property type="term" value="F:G protein-coupled receptor activity"/>
    <property type="evidence" value="ECO:0007669"/>
    <property type="project" value="UniProtKB-KW"/>
</dbReference>
<evidence type="ECO:0000256" key="4">
    <source>
        <dbReference type="ARBA" id="ARBA00022692"/>
    </source>
</evidence>
<protein>
    <submittedName>
        <fullName evidence="15">Olfactory receptor 52E8-like</fullName>
    </submittedName>
</protein>
<evidence type="ECO:0000256" key="6">
    <source>
        <dbReference type="ARBA" id="ARBA00022989"/>
    </source>
</evidence>
<feature type="transmembrane region" description="Helical" evidence="13">
    <location>
        <begin position="308"/>
        <end position="329"/>
    </location>
</feature>
<dbReference type="RefSeq" id="XP_042627294.1">
    <property type="nucleotide sequence ID" value="XM_042771360.1"/>
</dbReference>
<name>A0A9R0B9D1_CYPCA</name>
<feature type="transmembrane region" description="Helical" evidence="13">
    <location>
        <begin position="130"/>
        <end position="155"/>
    </location>
</feature>
<dbReference type="AlphaFoldDB" id="A0A9R0B9D1"/>
<dbReference type="GO" id="GO:0005886">
    <property type="term" value="C:plasma membrane"/>
    <property type="evidence" value="ECO:0007669"/>
    <property type="project" value="UniProtKB-SubCell"/>
</dbReference>